<gene>
    <name evidence="2" type="ORF">OIU74_026149</name>
</gene>
<comment type="caution">
    <text evidence="2">The sequence shown here is derived from an EMBL/GenBank/DDBJ whole genome shotgun (WGS) entry which is preliminary data.</text>
</comment>
<organism evidence="2 3">
    <name type="scientific">Salix koriyanagi</name>
    <dbReference type="NCBI Taxonomy" id="2511006"/>
    <lineage>
        <taxon>Eukaryota</taxon>
        <taxon>Viridiplantae</taxon>
        <taxon>Streptophyta</taxon>
        <taxon>Embryophyta</taxon>
        <taxon>Tracheophyta</taxon>
        <taxon>Spermatophyta</taxon>
        <taxon>Magnoliopsida</taxon>
        <taxon>eudicotyledons</taxon>
        <taxon>Gunneridae</taxon>
        <taxon>Pentapetalae</taxon>
        <taxon>rosids</taxon>
        <taxon>fabids</taxon>
        <taxon>Malpighiales</taxon>
        <taxon>Salicaceae</taxon>
        <taxon>Saliceae</taxon>
        <taxon>Salix</taxon>
    </lineage>
</organism>
<accession>A0A9Q0W2R1</accession>
<reference evidence="2" key="1">
    <citation type="submission" date="2022-11" db="EMBL/GenBank/DDBJ databases">
        <authorList>
            <person name="Hyden B.L."/>
            <person name="Feng K."/>
            <person name="Yates T."/>
            <person name="Jawdy S."/>
            <person name="Smart L.B."/>
            <person name="Muchero W."/>
        </authorList>
    </citation>
    <scope>NUCLEOTIDE SEQUENCE</scope>
    <source>
        <tissue evidence="2">Shoot tip</tissue>
    </source>
</reference>
<feature type="region of interest" description="Disordered" evidence="1">
    <location>
        <begin position="1"/>
        <end position="47"/>
    </location>
</feature>
<protein>
    <submittedName>
        <fullName evidence="2">Uncharacterized protein</fullName>
    </submittedName>
</protein>
<dbReference type="Proteomes" id="UP001151752">
    <property type="component" value="Chromosome 18"/>
</dbReference>
<evidence type="ECO:0000313" key="2">
    <source>
        <dbReference type="EMBL" id="KAJ6759620.1"/>
    </source>
</evidence>
<keyword evidence="3" id="KW-1185">Reference proteome</keyword>
<evidence type="ECO:0000256" key="1">
    <source>
        <dbReference type="SAM" id="MobiDB-lite"/>
    </source>
</evidence>
<name>A0A9Q0W2R1_9ROSI</name>
<evidence type="ECO:0000313" key="3">
    <source>
        <dbReference type="Proteomes" id="UP001151752"/>
    </source>
</evidence>
<proteinExistence type="predicted"/>
<dbReference type="EMBL" id="JAPFFM010000006">
    <property type="protein sequence ID" value="KAJ6759620.1"/>
    <property type="molecule type" value="Genomic_DNA"/>
</dbReference>
<sequence>MTHFPASGDPFPAGEETRFPASGDPFPAGEETRFRPAKTRLRPPSPGRTKSCRACWGTWPDVLLLSMTRFPASGDPFPAGEDPFLATASGPPARLPGPLGLLLRGEGVAFIAELVLRCGSPTAPPHRGRRPGRSGSCLSLQAGRPGLTCLGRGAPSSWIAGRVRARAWAWH</sequence>
<dbReference type="AlphaFoldDB" id="A0A9Q0W2R1"/>
<reference evidence="2" key="2">
    <citation type="journal article" date="2023" name="Int. J. Mol. Sci.">
        <title>De Novo Assembly and Annotation of 11 Diverse Shrub Willow (Salix) Genomes Reveals Novel Gene Organization in Sex-Linked Regions.</title>
        <authorList>
            <person name="Hyden B."/>
            <person name="Feng K."/>
            <person name="Yates T.B."/>
            <person name="Jawdy S."/>
            <person name="Cereghino C."/>
            <person name="Smart L.B."/>
            <person name="Muchero W."/>
        </authorList>
    </citation>
    <scope>NUCLEOTIDE SEQUENCE</scope>
    <source>
        <tissue evidence="2">Shoot tip</tissue>
    </source>
</reference>